<organism evidence="2 3">
    <name type="scientific">Corynebacterium choanae</name>
    <dbReference type="NCBI Taxonomy" id="1862358"/>
    <lineage>
        <taxon>Bacteria</taxon>
        <taxon>Bacillati</taxon>
        <taxon>Actinomycetota</taxon>
        <taxon>Actinomycetes</taxon>
        <taxon>Mycobacteriales</taxon>
        <taxon>Corynebacteriaceae</taxon>
        <taxon>Corynebacterium</taxon>
    </lineage>
</organism>
<proteinExistence type="predicted"/>
<reference evidence="2 3" key="1">
    <citation type="submission" date="2018-11" db="EMBL/GenBank/DDBJ databases">
        <authorList>
            <person name="Kleinhagauer T."/>
            <person name="Glaeser S.P."/>
            <person name="Spergser J."/>
            <person name="Ruckert C."/>
            <person name="Kaempfer P."/>
            <person name="Busse H.-J."/>
        </authorList>
    </citation>
    <scope>NUCLEOTIDE SEQUENCE [LARGE SCALE GENOMIC DNA]</scope>
    <source>
        <strain evidence="2 3">200CH</strain>
    </source>
</reference>
<evidence type="ECO:0000313" key="2">
    <source>
        <dbReference type="EMBL" id="AZA14055.1"/>
    </source>
</evidence>
<feature type="transmembrane region" description="Helical" evidence="1">
    <location>
        <begin position="511"/>
        <end position="532"/>
    </location>
</feature>
<sequence>MSNDHVSAPQVLLPADTGPRAQSAVANSTITRTLISLHWRLLRACLRRSKQLWVMIILVWLYAVPSTIALGFVSYEQITAGNLTVLARPLAIGVVAYWMLAMMFPSGEQQITPAWFSTMPLRPAQILPGMAVAGLLQTRGLLVVINSIITGVFTGVALADAGQLWLLGPYIVALVIAALLCVVGSEVLTSIGYAQAHASRRMKDIKIAGSTVMMVIAVIAFNMVVNGNLGRYSDVVDQILVWSPMGAPGGMVAALGEGNLFVAAIRLCIAVVLLPLGVLWWRRNVMLGMKLGLAHQVASLGDTRGFALAKIPRNPILLQAWRTLVYYRRDIRQFISLITMPLFVVVFTFLGVINDSQPFLWYGGPVVVLFATSILANHLGVDGPANWIHLVSNVRARDVQLGKAAAIALISVPQMLFVTLLTGIIRDFNDNWAIINITFWCALVLGIGLGLLLAVRLPYATARPGTNPYSDKSQYGSSAFVSSLLAIVVVWLPLLPGIVAMIVGVKMESSGWIIGGVIWELAIAIGVTWLLVRYSIRYLDKHWVQIFAKVRTYA</sequence>
<feature type="transmembrane region" description="Helical" evidence="1">
    <location>
        <begin position="205"/>
        <end position="225"/>
    </location>
</feature>
<keyword evidence="1" id="KW-0472">Membrane</keyword>
<keyword evidence="1" id="KW-0812">Transmembrane</keyword>
<dbReference type="EMBL" id="CP033896">
    <property type="protein sequence ID" value="AZA14055.1"/>
    <property type="molecule type" value="Genomic_DNA"/>
</dbReference>
<feature type="transmembrane region" description="Helical" evidence="1">
    <location>
        <begin position="437"/>
        <end position="459"/>
    </location>
</feature>
<dbReference type="RefSeq" id="WP_123928955.1">
    <property type="nucleotide sequence ID" value="NZ_CP033896.1"/>
</dbReference>
<feature type="transmembrane region" description="Helical" evidence="1">
    <location>
        <begin position="85"/>
        <end position="104"/>
    </location>
</feature>
<feature type="transmembrane region" description="Helical" evidence="1">
    <location>
        <begin position="260"/>
        <end position="281"/>
    </location>
</feature>
<dbReference type="Proteomes" id="UP000269019">
    <property type="component" value="Chromosome"/>
</dbReference>
<feature type="transmembrane region" description="Helical" evidence="1">
    <location>
        <begin position="359"/>
        <end position="380"/>
    </location>
</feature>
<dbReference type="OrthoDB" id="3261041at2"/>
<protein>
    <submittedName>
        <fullName evidence="2">Uncharacterized protein</fullName>
    </submittedName>
</protein>
<evidence type="ECO:0000313" key="3">
    <source>
        <dbReference type="Proteomes" id="UP000269019"/>
    </source>
</evidence>
<keyword evidence="3" id="KW-1185">Reference proteome</keyword>
<keyword evidence="1" id="KW-1133">Transmembrane helix</keyword>
<accession>A0A3G6J7H4</accession>
<feature type="transmembrane region" description="Helical" evidence="1">
    <location>
        <begin position="401"/>
        <end position="425"/>
    </location>
</feature>
<dbReference type="KEGG" id="ccho:CCHOA_08330"/>
<feature type="transmembrane region" description="Helical" evidence="1">
    <location>
        <begin position="480"/>
        <end position="505"/>
    </location>
</feature>
<feature type="transmembrane region" description="Helical" evidence="1">
    <location>
        <begin position="140"/>
        <end position="158"/>
    </location>
</feature>
<feature type="transmembrane region" description="Helical" evidence="1">
    <location>
        <begin position="334"/>
        <end position="353"/>
    </location>
</feature>
<gene>
    <name evidence="2" type="ORF">CCHOA_08330</name>
</gene>
<dbReference type="AlphaFoldDB" id="A0A3G6J7H4"/>
<feature type="transmembrane region" description="Helical" evidence="1">
    <location>
        <begin position="52"/>
        <end position="73"/>
    </location>
</feature>
<feature type="transmembrane region" description="Helical" evidence="1">
    <location>
        <begin position="170"/>
        <end position="193"/>
    </location>
</feature>
<evidence type="ECO:0000256" key="1">
    <source>
        <dbReference type="SAM" id="Phobius"/>
    </source>
</evidence>
<name>A0A3G6J7H4_9CORY</name>